<sequence>MNHYHMLRQGIGRPVEIRTKQGTVHRGIVDRVDRNRVYLRPMNGGRRNFGGYGYGYYGPGYGYGWGGAAAGFALGAIATLAFLPFFFF</sequence>
<accession>A0A974NMV1</accession>
<evidence type="ECO:0000313" key="2">
    <source>
        <dbReference type="EMBL" id="QQT00458.1"/>
    </source>
</evidence>
<keyword evidence="1" id="KW-0812">Transmembrane</keyword>
<dbReference type="EMBL" id="CP068053">
    <property type="protein sequence ID" value="QQT00458.1"/>
    <property type="molecule type" value="Genomic_DNA"/>
</dbReference>
<protein>
    <submittedName>
        <fullName evidence="2">Uncharacterized protein</fullName>
    </submittedName>
</protein>
<dbReference type="Proteomes" id="UP000595254">
    <property type="component" value="Chromosome"/>
</dbReference>
<keyword evidence="1" id="KW-0472">Membrane</keyword>
<keyword evidence="3" id="KW-1185">Reference proteome</keyword>
<keyword evidence="1" id="KW-1133">Transmembrane helix</keyword>
<name>A0A974NMV1_PERPY</name>
<evidence type="ECO:0000256" key="1">
    <source>
        <dbReference type="SAM" id="Phobius"/>
    </source>
</evidence>
<organism evidence="2 3">
    <name type="scientific">Peribacillus psychrosaccharolyticus</name>
    <name type="common">Bacillus psychrosaccharolyticus</name>
    <dbReference type="NCBI Taxonomy" id="1407"/>
    <lineage>
        <taxon>Bacteria</taxon>
        <taxon>Bacillati</taxon>
        <taxon>Bacillota</taxon>
        <taxon>Bacilli</taxon>
        <taxon>Bacillales</taxon>
        <taxon>Bacillaceae</taxon>
        <taxon>Peribacillus</taxon>
    </lineage>
</organism>
<reference evidence="2 3" key="1">
    <citation type="submission" date="2021-01" db="EMBL/GenBank/DDBJ databases">
        <title>FDA dAtabase for Regulatory Grade micrObial Sequences (FDA-ARGOS): Supporting development and validation of Infectious Disease Dx tests.</title>
        <authorList>
            <person name="Nelson B."/>
            <person name="Plummer A."/>
            <person name="Tallon L."/>
            <person name="Sadzewicz L."/>
            <person name="Zhao X."/>
            <person name="Boylan J."/>
            <person name="Ott S."/>
            <person name="Bowen H."/>
            <person name="Vavikolanu K."/>
            <person name="Mehta A."/>
            <person name="Aluvathingal J."/>
            <person name="Nadendla S."/>
            <person name="Myers T."/>
            <person name="Yan Y."/>
            <person name="Sichtig H."/>
        </authorList>
    </citation>
    <scope>NUCLEOTIDE SEQUENCE [LARGE SCALE GENOMIC DNA]</scope>
    <source>
        <strain evidence="2 3">FDAARGOS_1161</strain>
    </source>
</reference>
<dbReference type="KEGG" id="ppsr:I6J18_00430"/>
<proteinExistence type="predicted"/>
<gene>
    <name evidence="2" type="ORF">I6J18_00430</name>
</gene>
<dbReference type="RefSeq" id="WP_040375358.1">
    <property type="nucleotide sequence ID" value="NZ_CP068053.1"/>
</dbReference>
<dbReference type="AlphaFoldDB" id="A0A974NMV1"/>
<feature type="transmembrane region" description="Helical" evidence="1">
    <location>
        <begin position="63"/>
        <end position="87"/>
    </location>
</feature>
<evidence type="ECO:0000313" key="3">
    <source>
        <dbReference type="Proteomes" id="UP000595254"/>
    </source>
</evidence>